<dbReference type="RefSeq" id="WP_142004936.1">
    <property type="nucleotide sequence ID" value="NZ_CAJTBP010000001.1"/>
</dbReference>
<keyword evidence="2" id="KW-1185">Reference proteome</keyword>
<dbReference type="Proteomes" id="UP000318336">
    <property type="component" value="Unassembled WGS sequence"/>
</dbReference>
<protein>
    <submittedName>
        <fullName evidence="1">Uncharacterized protein</fullName>
    </submittedName>
</protein>
<reference evidence="1 2" key="1">
    <citation type="submission" date="2019-06" db="EMBL/GenBank/DDBJ databases">
        <title>Sequencing the genomes of 1000 actinobacteria strains.</title>
        <authorList>
            <person name="Klenk H.-P."/>
        </authorList>
    </citation>
    <scope>NUCLEOTIDE SEQUENCE [LARGE SCALE GENOMIC DNA]</scope>
    <source>
        <strain evidence="1 2">DSM 24617</strain>
    </source>
</reference>
<name>A0A542XAI7_9MICO</name>
<dbReference type="AlphaFoldDB" id="A0A542XAI7"/>
<evidence type="ECO:0000313" key="1">
    <source>
        <dbReference type="EMBL" id="TQL32841.1"/>
    </source>
</evidence>
<comment type="caution">
    <text evidence="1">The sequence shown here is derived from an EMBL/GenBank/DDBJ whole genome shotgun (WGS) entry which is preliminary data.</text>
</comment>
<dbReference type="EMBL" id="VFOK01000001">
    <property type="protein sequence ID" value="TQL32841.1"/>
    <property type="molecule type" value="Genomic_DNA"/>
</dbReference>
<dbReference type="OrthoDB" id="877274at2"/>
<proteinExistence type="predicted"/>
<gene>
    <name evidence="1" type="ORF">FB554_0974</name>
</gene>
<sequence length="299" mass="33528">MKATPRFWSAAESGVETPEGHHWFLRKWGWSDVSVEDAAAQARERLQQVITKVRTGQELGWDYYPRTPLREPILADVTTPDGTLIAQVTRNRYGTDVLNTDRMLIADVDLAVARRRGPLFQVTEPGGLLGRLFGRRDVEQVAPSADEQAEQAAMLRIQQWAAAHPDWGVHVYRTNAGLRVLVTGADLPAGSAAAEQALNDLRSDPIYVLLCATHETYRARLTPKPWRVRHWALTVPWPHRSPADDRRFQDWITGYVDKSAAYATCRLVWRAGPPPGPAEQQLLALHDQVTRVGQQLPLA</sequence>
<accession>A0A542XAI7</accession>
<evidence type="ECO:0000313" key="2">
    <source>
        <dbReference type="Proteomes" id="UP000318336"/>
    </source>
</evidence>
<organism evidence="1 2">
    <name type="scientific">Barrientosiimonas humi</name>
    <dbReference type="NCBI Taxonomy" id="999931"/>
    <lineage>
        <taxon>Bacteria</taxon>
        <taxon>Bacillati</taxon>
        <taxon>Actinomycetota</taxon>
        <taxon>Actinomycetes</taxon>
        <taxon>Micrococcales</taxon>
        <taxon>Dermacoccaceae</taxon>
        <taxon>Barrientosiimonas</taxon>
    </lineage>
</organism>